<gene>
    <name evidence="2" type="ORF">Hamer_G010312</name>
</gene>
<dbReference type="AlphaFoldDB" id="A0A8J5MXJ2"/>
<protein>
    <submittedName>
        <fullName evidence="2">Uncharacterized protein</fullName>
    </submittedName>
</protein>
<organism evidence="2 3">
    <name type="scientific">Homarus americanus</name>
    <name type="common">American lobster</name>
    <dbReference type="NCBI Taxonomy" id="6706"/>
    <lineage>
        <taxon>Eukaryota</taxon>
        <taxon>Metazoa</taxon>
        <taxon>Ecdysozoa</taxon>
        <taxon>Arthropoda</taxon>
        <taxon>Crustacea</taxon>
        <taxon>Multicrustacea</taxon>
        <taxon>Malacostraca</taxon>
        <taxon>Eumalacostraca</taxon>
        <taxon>Eucarida</taxon>
        <taxon>Decapoda</taxon>
        <taxon>Pleocyemata</taxon>
        <taxon>Astacidea</taxon>
        <taxon>Nephropoidea</taxon>
        <taxon>Nephropidae</taxon>
        <taxon>Homarus</taxon>
    </lineage>
</organism>
<evidence type="ECO:0000313" key="2">
    <source>
        <dbReference type="EMBL" id="KAG7166684.1"/>
    </source>
</evidence>
<evidence type="ECO:0000256" key="1">
    <source>
        <dbReference type="SAM" id="Coils"/>
    </source>
</evidence>
<proteinExistence type="predicted"/>
<keyword evidence="1" id="KW-0175">Coiled coil</keyword>
<evidence type="ECO:0000313" key="3">
    <source>
        <dbReference type="Proteomes" id="UP000747542"/>
    </source>
</evidence>
<reference evidence="2" key="1">
    <citation type="journal article" date="2021" name="Sci. Adv.">
        <title>The American lobster genome reveals insights on longevity, neural, and immune adaptations.</title>
        <authorList>
            <person name="Polinski J.M."/>
            <person name="Zimin A.V."/>
            <person name="Clark K.F."/>
            <person name="Kohn A.B."/>
            <person name="Sadowski N."/>
            <person name="Timp W."/>
            <person name="Ptitsyn A."/>
            <person name="Khanna P."/>
            <person name="Romanova D.Y."/>
            <person name="Williams P."/>
            <person name="Greenwood S.J."/>
            <person name="Moroz L.L."/>
            <person name="Walt D.R."/>
            <person name="Bodnar A.G."/>
        </authorList>
    </citation>
    <scope>NUCLEOTIDE SEQUENCE</scope>
    <source>
        <strain evidence="2">GMGI-L3</strain>
    </source>
</reference>
<keyword evidence="3" id="KW-1185">Reference proteome</keyword>
<dbReference type="PANTHER" id="PTHR46888:SF13">
    <property type="entry name" value="RIBONUCLEASE H"/>
    <property type="match status" value="1"/>
</dbReference>
<feature type="coiled-coil region" evidence="1">
    <location>
        <begin position="52"/>
        <end position="82"/>
    </location>
</feature>
<dbReference type="EMBL" id="JAHLQT010022185">
    <property type="protein sequence ID" value="KAG7166684.1"/>
    <property type="molecule type" value="Genomic_DNA"/>
</dbReference>
<dbReference type="Proteomes" id="UP000747542">
    <property type="component" value="Unassembled WGS sequence"/>
</dbReference>
<dbReference type="PANTHER" id="PTHR46888">
    <property type="entry name" value="ZINC KNUCKLE DOMAINCONTAINING PROTEIN-RELATED"/>
    <property type="match status" value="1"/>
</dbReference>
<name>A0A8J5MXJ2_HOMAM</name>
<comment type="caution">
    <text evidence="2">The sequence shown here is derived from an EMBL/GenBank/DDBJ whole genome shotgun (WGS) entry which is preliminary data.</text>
</comment>
<accession>A0A8J5MXJ2</accession>
<sequence length="200" mass="23719">MRLTDTYEIEYQHSQRKSVIQNAVLTELVNEEVLPRRALTFRTFNPKEAVELRKLELEPERLEREKDKLHELALKESEERERERERQHELALAQASSRRRDLQALSLESETKLFDVTKHLRLMPAFDEEDPEDFFMQFEKIAKSSQWPEESWVVMIQSVLTGSVRSAFLSLSSEVCRSYELVKEEILKVYEPIPESYSEI</sequence>